<proteinExistence type="predicted"/>
<comment type="caution">
    <text evidence="1">The sequence shown here is derived from an EMBL/GenBank/DDBJ whole genome shotgun (WGS) entry which is preliminary data.</text>
</comment>
<feature type="non-terminal residue" evidence="1">
    <location>
        <position position="1"/>
    </location>
</feature>
<sequence length="240" mass="27373">ALRQDFKSAGMESYDVLVKYLMNSLYGKFGQRAEVWEKIGVCPDEPDRVETLFVSGHNRTRQIRYLLGEIFELIDYEETFNSFPAIAAHVAAFGRMYLYNLMIIAGVGNYFYCDTDSLIVNKTGLKNLHDLIDDTKLGSLKVVEHITSLTIHGLKDYSTDTKTVIKGIRKNAVKISDGVFEQERWPSLSGLLRDRTTNDYTVKTQRKILKRKYTKGNVTPAGLVEPFELDDSEQPTPRLF</sequence>
<dbReference type="EMBL" id="LAZR01007593">
    <property type="protein sequence ID" value="KKM84266.1"/>
    <property type="molecule type" value="Genomic_DNA"/>
</dbReference>
<dbReference type="InterPro" id="IPR023211">
    <property type="entry name" value="DNA_pol_palm_dom_sf"/>
</dbReference>
<reference evidence="1" key="1">
    <citation type="journal article" date="2015" name="Nature">
        <title>Complex archaea that bridge the gap between prokaryotes and eukaryotes.</title>
        <authorList>
            <person name="Spang A."/>
            <person name="Saw J.H."/>
            <person name="Jorgensen S.L."/>
            <person name="Zaremba-Niedzwiedzka K."/>
            <person name="Martijn J."/>
            <person name="Lind A.E."/>
            <person name="van Eijk R."/>
            <person name="Schleper C."/>
            <person name="Guy L."/>
            <person name="Ettema T.J."/>
        </authorList>
    </citation>
    <scope>NUCLEOTIDE SEQUENCE</scope>
</reference>
<protein>
    <submittedName>
        <fullName evidence="1">Uncharacterized protein</fullName>
    </submittedName>
</protein>
<dbReference type="SUPFAM" id="SSF56672">
    <property type="entry name" value="DNA/RNA polymerases"/>
    <property type="match status" value="1"/>
</dbReference>
<dbReference type="AlphaFoldDB" id="A0A0F9LAB8"/>
<dbReference type="Gene3D" id="3.90.1600.10">
    <property type="entry name" value="Palm domain of DNA polymerase"/>
    <property type="match status" value="1"/>
</dbReference>
<dbReference type="InterPro" id="IPR043502">
    <property type="entry name" value="DNA/RNA_pol_sf"/>
</dbReference>
<gene>
    <name evidence="1" type="ORF">LCGC14_1300820</name>
</gene>
<organism evidence="1">
    <name type="scientific">marine sediment metagenome</name>
    <dbReference type="NCBI Taxonomy" id="412755"/>
    <lineage>
        <taxon>unclassified sequences</taxon>
        <taxon>metagenomes</taxon>
        <taxon>ecological metagenomes</taxon>
    </lineage>
</organism>
<accession>A0A0F9LAB8</accession>
<name>A0A0F9LAB8_9ZZZZ</name>
<evidence type="ECO:0000313" key="1">
    <source>
        <dbReference type="EMBL" id="KKM84266.1"/>
    </source>
</evidence>